<dbReference type="EMBL" id="JAFNAA010000013">
    <property type="protein sequence ID" value="MBO1109005.1"/>
    <property type="molecule type" value="Genomic_DNA"/>
</dbReference>
<reference evidence="1" key="1">
    <citation type="submission" date="2021-03" db="EMBL/GenBank/DDBJ databases">
        <title>Plesiomonas shigelloides zfcc0051, isolated from zebrafish feces.</title>
        <authorList>
            <person name="Vanderhoek Z."/>
            <person name="Gaulke C."/>
        </authorList>
    </citation>
    <scope>NUCLEOTIDE SEQUENCE</scope>
    <source>
        <strain evidence="1">Zfcc0051</strain>
    </source>
</reference>
<evidence type="ECO:0000313" key="1">
    <source>
        <dbReference type="EMBL" id="MBO1109005.1"/>
    </source>
</evidence>
<dbReference type="Pfam" id="PF10973">
    <property type="entry name" value="DUF2799"/>
    <property type="match status" value="1"/>
</dbReference>
<evidence type="ECO:0000313" key="2">
    <source>
        <dbReference type="Proteomes" id="UP000664658"/>
    </source>
</evidence>
<dbReference type="Proteomes" id="UP000664658">
    <property type="component" value="Unassembled WGS sequence"/>
</dbReference>
<dbReference type="AlphaFoldDB" id="A0A8I1W858"/>
<organism evidence="1 2">
    <name type="scientific">Plesiomonas shigelloides</name>
    <name type="common">Aeromonas shigelloides</name>
    <dbReference type="NCBI Taxonomy" id="703"/>
    <lineage>
        <taxon>Bacteria</taxon>
        <taxon>Pseudomonadati</taxon>
        <taxon>Pseudomonadota</taxon>
        <taxon>Gammaproteobacteria</taxon>
        <taxon>Enterobacterales</taxon>
        <taxon>Enterobacteriaceae</taxon>
        <taxon>Plesiomonas</taxon>
    </lineage>
</organism>
<protein>
    <submittedName>
        <fullName evidence="1">DUF2799 domain-containing protein</fullName>
    </submittedName>
</protein>
<dbReference type="RefSeq" id="WP_207542316.1">
    <property type="nucleotide sequence ID" value="NZ_JAFNAA010000013.1"/>
</dbReference>
<dbReference type="InterPro" id="IPR021242">
    <property type="entry name" value="DUF2799"/>
</dbReference>
<sequence>MRHLVWLGLLILALTGCTNRYMAEQCRAGNAELIGQRDALSGRAARTAQDLETLCQRHTAPISFTEYQKGFNQALTGICRNDELFRWGARGLAYPQGCNSLPGAQEYQQAWQRGWDWWVSQIDWQPFWG</sequence>
<proteinExistence type="predicted"/>
<gene>
    <name evidence="1" type="ORF">J2R62_12450</name>
</gene>
<comment type="caution">
    <text evidence="1">The sequence shown here is derived from an EMBL/GenBank/DDBJ whole genome shotgun (WGS) entry which is preliminary data.</text>
</comment>
<name>A0A8I1W858_PLESH</name>
<accession>A0A8I1W858</accession>
<dbReference type="PROSITE" id="PS51257">
    <property type="entry name" value="PROKAR_LIPOPROTEIN"/>
    <property type="match status" value="1"/>
</dbReference>